<name>A0AAV0XLD0_9HEMI</name>
<organism evidence="3 4">
    <name type="scientific">Macrosiphum euphorbiae</name>
    <name type="common">potato aphid</name>
    <dbReference type="NCBI Taxonomy" id="13131"/>
    <lineage>
        <taxon>Eukaryota</taxon>
        <taxon>Metazoa</taxon>
        <taxon>Ecdysozoa</taxon>
        <taxon>Arthropoda</taxon>
        <taxon>Hexapoda</taxon>
        <taxon>Insecta</taxon>
        <taxon>Pterygota</taxon>
        <taxon>Neoptera</taxon>
        <taxon>Paraneoptera</taxon>
        <taxon>Hemiptera</taxon>
        <taxon>Sternorrhyncha</taxon>
        <taxon>Aphidomorpha</taxon>
        <taxon>Aphidoidea</taxon>
        <taxon>Aphididae</taxon>
        <taxon>Macrosiphini</taxon>
        <taxon>Macrosiphum</taxon>
    </lineage>
</organism>
<feature type="compositionally biased region" description="Low complexity" evidence="1">
    <location>
        <begin position="387"/>
        <end position="400"/>
    </location>
</feature>
<feature type="region of interest" description="Disordered" evidence="1">
    <location>
        <begin position="387"/>
        <end position="438"/>
    </location>
</feature>
<comment type="caution">
    <text evidence="3">The sequence shown here is derived from an EMBL/GenBank/DDBJ whole genome shotgun (WGS) entry which is preliminary data.</text>
</comment>
<dbReference type="Proteomes" id="UP001160148">
    <property type="component" value="Unassembled WGS sequence"/>
</dbReference>
<keyword evidence="2" id="KW-0732">Signal</keyword>
<evidence type="ECO:0000313" key="3">
    <source>
        <dbReference type="EMBL" id="CAI6369250.1"/>
    </source>
</evidence>
<feature type="signal peptide" evidence="2">
    <location>
        <begin position="1"/>
        <end position="19"/>
    </location>
</feature>
<evidence type="ECO:0000313" key="4">
    <source>
        <dbReference type="Proteomes" id="UP001160148"/>
    </source>
</evidence>
<protein>
    <submittedName>
        <fullName evidence="3">Uncharacterized protein</fullName>
    </submittedName>
</protein>
<accession>A0AAV0XLD0</accession>
<reference evidence="3 4" key="1">
    <citation type="submission" date="2023-01" db="EMBL/GenBank/DDBJ databases">
        <authorList>
            <person name="Whitehead M."/>
        </authorList>
    </citation>
    <scope>NUCLEOTIDE SEQUENCE [LARGE SCALE GENOMIC DNA]</scope>
</reference>
<proteinExistence type="predicted"/>
<keyword evidence="4" id="KW-1185">Reference proteome</keyword>
<dbReference type="AlphaFoldDB" id="A0AAV0XLD0"/>
<gene>
    <name evidence="3" type="ORF">MEUPH1_LOCUS23511</name>
</gene>
<evidence type="ECO:0000256" key="1">
    <source>
        <dbReference type="SAM" id="MobiDB-lite"/>
    </source>
</evidence>
<evidence type="ECO:0000256" key="2">
    <source>
        <dbReference type="SAM" id="SignalP"/>
    </source>
</evidence>
<feature type="chain" id="PRO_5043718128" evidence="2">
    <location>
        <begin position="20"/>
        <end position="438"/>
    </location>
</feature>
<dbReference type="EMBL" id="CARXXK010000005">
    <property type="protein sequence ID" value="CAI6369250.1"/>
    <property type="molecule type" value="Genomic_DNA"/>
</dbReference>
<sequence length="438" mass="48402">MKCVIVAALLVVAATVVGASSVRVKKDVGSKNSNEQCVYADVTKTGRKTIVCGDPAPPTLGEVLASRQLQRQSTTAEARVPSEKCFGSLHKPTNGPVSVYVQPQSVLHQQQPQYEQLHVLHHQVPQVQYVQQQQPLVHYQPTVVYQKPVAHVVPYKSPCSQYGGYSDGGCSGGNYLGGGYLGGGYRMADEPYPMAVLTRTVDDADDGVYGDDNVQPMTQNYMEAGPYEDTLARKGFGGGRPRTVPMRPMFVPAMVRSAEPYGYEDGAAPEWQPQQRFVSEPEFQFPGPFPQQQLAGRSMAAAVAEGPFDRRQLAFSGYMPVRPETIMSIPDRYNYGGYSRTAGQQQQQIPQQQLQQQQLLQQQLQQQQLQQQQQQLQQQQIQQQQQLQQQQIQQQQQPPQVVEPVQQLPGGEVDGALAAVPAKAEPKDLKSAKKITKN</sequence>